<evidence type="ECO:0000256" key="1">
    <source>
        <dbReference type="SAM" id="Phobius"/>
    </source>
</evidence>
<evidence type="ECO:0000313" key="2">
    <source>
        <dbReference type="EMBL" id="ALJ93704.1"/>
    </source>
</evidence>
<protein>
    <submittedName>
        <fullName evidence="2">ATP synthase FO subunit 8</fullName>
    </submittedName>
</protein>
<sequence>MPQMSPTWWTILFLFNITLFIIINMIIYFKWMPFDYNKFINMKKWNNFLLNDKNF</sequence>
<name>A0A342I4C9_9HYME</name>
<feature type="transmembrane region" description="Helical" evidence="1">
    <location>
        <begin position="6"/>
        <end position="29"/>
    </location>
</feature>
<geneLocation type="mitochondrion" evidence="2"/>
<keyword evidence="1" id="KW-1133">Transmembrane helix</keyword>
<accession>A0A342I4C9</accession>
<keyword evidence="2" id="KW-0496">Mitochondrion</keyword>
<dbReference type="AlphaFoldDB" id="A0A342I4C9"/>
<keyword evidence="1" id="KW-0812">Transmembrane</keyword>
<keyword evidence="1" id="KW-0472">Membrane</keyword>
<reference evidence="2" key="1">
    <citation type="submission" date="2015-04" db="EMBL/GenBank/DDBJ databases">
        <title>The complete mitochondrial genome of Telenomus dignus.</title>
        <authorList>
            <person name="Wei S.J."/>
            <person name="Wu Q.L."/>
        </authorList>
    </citation>
    <scope>NUCLEOTIDE SEQUENCE</scope>
</reference>
<gene>
    <name evidence="2" type="primary">ATP8</name>
</gene>
<proteinExistence type="predicted"/>
<dbReference type="EMBL" id="KR270640">
    <property type="protein sequence ID" value="ALJ93704.1"/>
    <property type="molecule type" value="Genomic_DNA"/>
</dbReference>
<organism evidence="2">
    <name type="scientific">Telenomus dignus</name>
    <dbReference type="NCBI Taxonomy" id="1738631"/>
    <lineage>
        <taxon>Eukaryota</taxon>
        <taxon>Metazoa</taxon>
        <taxon>Ecdysozoa</taxon>
        <taxon>Arthropoda</taxon>
        <taxon>Hexapoda</taxon>
        <taxon>Insecta</taxon>
        <taxon>Pterygota</taxon>
        <taxon>Neoptera</taxon>
        <taxon>Endopterygota</taxon>
        <taxon>Hymenoptera</taxon>
        <taxon>Apocrita</taxon>
        <taxon>Proctotrupomorpha</taxon>
        <taxon>Platygastroidea</taxon>
        <taxon>Scelionidae</taxon>
        <taxon>Telenominae</taxon>
        <taxon>Telenomus</taxon>
    </lineage>
</organism>